<dbReference type="InterPro" id="IPR036271">
    <property type="entry name" value="Tet_transcr_reg_TetR-rel_C_sf"/>
</dbReference>
<dbReference type="RefSeq" id="WP_182892525.1">
    <property type="nucleotide sequence ID" value="NZ_JACGZW010000006.1"/>
</dbReference>
<evidence type="ECO:0000313" key="6">
    <source>
        <dbReference type="EMBL" id="MBB1155516.1"/>
    </source>
</evidence>
<keyword evidence="2 4" id="KW-0238">DNA-binding</keyword>
<keyword evidence="3" id="KW-0804">Transcription</keyword>
<organism evidence="6 7">
    <name type="scientific">Amycolatopsis dendrobii</name>
    <dbReference type="NCBI Taxonomy" id="2760662"/>
    <lineage>
        <taxon>Bacteria</taxon>
        <taxon>Bacillati</taxon>
        <taxon>Actinomycetota</taxon>
        <taxon>Actinomycetes</taxon>
        <taxon>Pseudonocardiales</taxon>
        <taxon>Pseudonocardiaceae</taxon>
        <taxon>Amycolatopsis</taxon>
    </lineage>
</organism>
<evidence type="ECO:0000256" key="4">
    <source>
        <dbReference type="PROSITE-ProRule" id="PRU00335"/>
    </source>
</evidence>
<dbReference type="PANTHER" id="PTHR47506">
    <property type="entry name" value="TRANSCRIPTIONAL REGULATORY PROTEIN"/>
    <property type="match status" value="1"/>
</dbReference>
<sequence>MTLTRKGEATRQRIVEGAAEVIRERGVLATTLDDVRAQTGTSKSQLFHYFPDGKEELLLAVARWEADRVLEVQQPSLGALRTWDDFRTWQQVVLGHYTEQGRHCPLNVVMSQIGRNTPGAQAVVAQLMQRWLCELTAGIENLRAAGEIRPGLDPKQAASALLAGVQGGVLMLLTTGEPQHLEAALEVGIAGLRAA</sequence>
<dbReference type="PROSITE" id="PS50977">
    <property type="entry name" value="HTH_TETR_2"/>
    <property type="match status" value="1"/>
</dbReference>
<evidence type="ECO:0000256" key="1">
    <source>
        <dbReference type="ARBA" id="ARBA00023015"/>
    </source>
</evidence>
<dbReference type="SUPFAM" id="SSF46689">
    <property type="entry name" value="Homeodomain-like"/>
    <property type="match status" value="1"/>
</dbReference>
<reference evidence="6 7" key="1">
    <citation type="submission" date="2020-08" db="EMBL/GenBank/DDBJ databases">
        <title>Amycolatopsis sp. nov. DR6-1 isolated from Dendrobium heterocarpum.</title>
        <authorList>
            <person name="Tedsree N."/>
            <person name="Kuncharoen N."/>
            <person name="Likhitwitayawuid K."/>
            <person name="Tanasupawat S."/>
        </authorList>
    </citation>
    <scope>NUCLEOTIDE SEQUENCE [LARGE SCALE GENOMIC DNA]</scope>
    <source>
        <strain evidence="6 7">DR6-1</strain>
    </source>
</reference>
<dbReference type="InterPro" id="IPR009057">
    <property type="entry name" value="Homeodomain-like_sf"/>
</dbReference>
<keyword evidence="1" id="KW-0805">Transcription regulation</keyword>
<dbReference type="Proteomes" id="UP000526734">
    <property type="component" value="Unassembled WGS sequence"/>
</dbReference>
<evidence type="ECO:0000313" key="7">
    <source>
        <dbReference type="Proteomes" id="UP000526734"/>
    </source>
</evidence>
<dbReference type="Pfam" id="PF00440">
    <property type="entry name" value="TetR_N"/>
    <property type="match status" value="1"/>
</dbReference>
<evidence type="ECO:0000256" key="2">
    <source>
        <dbReference type="ARBA" id="ARBA00023125"/>
    </source>
</evidence>
<dbReference type="GO" id="GO:0003677">
    <property type="term" value="F:DNA binding"/>
    <property type="evidence" value="ECO:0007669"/>
    <property type="project" value="UniProtKB-UniRule"/>
</dbReference>
<dbReference type="PANTHER" id="PTHR47506:SF6">
    <property type="entry name" value="HTH-TYPE TRANSCRIPTIONAL REPRESSOR NEMR"/>
    <property type="match status" value="1"/>
</dbReference>
<feature type="domain" description="HTH tetR-type" evidence="5">
    <location>
        <begin position="8"/>
        <end position="68"/>
    </location>
</feature>
<evidence type="ECO:0000256" key="3">
    <source>
        <dbReference type="ARBA" id="ARBA00023163"/>
    </source>
</evidence>
<name>A0A7W3ZBF8_9PSEU</name>
<gene>
    <name evidence="6" type="ORF">H4281_20410</name>
</gene>
<dbReference type="InterPro" id="IPR001647">
    <property type="entry name" value="HTH_TetR"/>
</dbReference>
<comment type="caution">
    <text evidence="6">The sequence shown here is derived from an EMBL/GenBank/DDBJ whole genome shotgun (WGS) entry which is preliminary data.</text>
</comment>
<dbReference type="InterPro" id="IPR011075">
    <property type="entry name" value="TetR_C"/>
</dbReference>
<feature type="DNA-binding region" description="H-T-H motif" evidence="4">
    <location>
        <begin position="31"/>
        <end position="50"/>
    </location>
</feature>
<accession>A0A7W3ZBF8</accession>
<dbReference type="EMBL" id="JACGZW010000006">
    <property type="protein sequence ID" value="MBB1155516.1"/>
    <property type="molecule type" value="Genomic_DNA"/>
</dbReference>
<proteinExistence type="predicted"/>
<protein>
    <submittedName>
        <fullName evidence="6">TetR/AcrR family transcriptional regulator</fullName>
    </submittedName>
</protein>
<keyword evidence="7" id="KW-1185">Reference proteome</keyword>
<evidence type="ECO:0000259" key="5">
    <source>
        <dbReference type="PROSITE" id="PS50977"/>
    </source>
</evidence>
<dbReference type="Pfam" id="PF16925">
    <property type="entry name" value="TetR_C_13"/>
    <property type="match status" value="1"/>
</dbReference>
<dbReference type="Gene3D" id="1.10.357.10">
    <property type="entry name" value="Tetracycline Repressor, domain 2"/>
    <property type="match status" value="1"/>
</dbReference>
<dbReference type="SUPFAM" id="SSF48498">
    <property type="entry name" value="Tetracyclin repressor-like, C-terminal domain"/>
    <property type="match status" value="1"/>
</dbReference>
<dbReference type="AlphaFoldDB" id="A0A7W3ZBF8"/>